<gene>
    <name evidence="2" type="ordered locus">Os02g0268000</name>
    <name evidence="2" type="ORF">OSNPB_020268000</name>
</gene>
<dbReference type="AlphaFoldDB" id="A0A0P0VHC8"/>
<reference evidence="2 3" key="3">
    <citation type="journal article" date="2013" name="Rice">
        <title>Improvement of the Oryza sativa Nipponbare reference genome using next generation sequence and optical map data.</title>
        <authorList>
            <person name="Kawahara Y."/>
            <person name="de la Bastide M."/>
            <person name="Hamilton J.P."/>
            <person name="Kanamori H."/>
            <person name="McCombie W.R."/>
            <person name="Ouyang S."/>
            <person name="Schwartz D.C."/>
            <person name="Tanaka T."/>
            <person name="Wu J."/>
            <person name="Zhou S."/>
            <person name="Childs K.L."/>
            <person name="Davidson R.M."/>
            <person name="Lin H."/>
            <person name="Quesada-Ocampo L."/>
            <person name="Vaillancourt B."/>
            <person name="Sakai H."/>
            <person name="Lee S.S."/>
            <person name="Kim J."/>
            <person name="Numa H."/>
            <person name="Itoh T."/>
            <person name="Buell C.R."/>
            <person name="Matsumoto T."/>
        </authorList>
    </citation>
    <scope>NUCLEOTIDE SEQUENCE [LARGE SCALE GENOMIC DNA]</scope>
    <source>
        <strain evidence="3">cv. Nipponbare</strain>
    </source>
</reference>
<proteinExistence type="predicted"/>
<evidence type="ECO:0000313" key="3">
    <source>
        <dbReference type="Proteomes" id="UP000059680"/>
    </source>
</evidence>
<evidence type="ECO:0000313" key="2">
    <source>
        <dbReference type="EMBL" id="BAS78028.1"/>
    </source>
</evidence>
<dbReference type="EMBL" id="AP014958">
    <property type="protein sequence ID" value="BAS78028.1"/>
    <property type="molecule type" value="Genomic_DNA"/>
</dbReference>
<feature type="region of interest" description="Disordered" evidence="1">
    <location>
        <begin position="56"/>
        <end position="110"/>
    </location>
</feature>
<protein>
    <submittedName>
        <fullName evidence="2">Os02g0268000 protein</fullName>
    </submittedName>
</protein>
<feature type="region of interest" description="Disordered" evidence="1">
    <location>
        <begin position="127"/>
        <end position="152"/>
    </location>
</feature>
<name>A0A0P0VHC8_ORYSJ</name>
<organism evidence="2 3">
    <name type="scientific">Oryza sativa subsp. japonica</name>
    <name type="common">Rice</name>
    <dbReference type="NCBI Taxonomy" id="39947"/>
    <lineage>
        <taxon>Eukaryota</taxon>
        <taxon>Viridiplantae</taxon>
        <taxon>Streptophyta</taxon>
        <taxon>Embryophyta</taxon>
        <taxon>Tracheophyta</taxon>
        <taxon>Spermatophyta</taxon>
        <taxon>Magnoliopsida</taxon>
        <taxon>Liliopsida</taxon>
        <taxon>Poales</taxon>
        <taxon>Poaceae</taxon>
        <taxon>BOP clade</taxon>
        <taxon>Oryzoideae</taxon>
        <taxon>Oryzeae</taxon>
        <taxon>Oryzinae</taxon>
        <taxon>Oryza</taxon>
        <taxon>Oryza sativa</taxon>
    </lineage>
</organism>
<sequence length="152" mass="17350">MPLPDEPRKVRRHSYLLELRGELLLASVLQDDDDDDRLSVSVHAFDVDAAVHALDPDAAEPPPVAARQRRRWWKRCPPDGTTREEQEEDAAARAYQQRRQHQQRDLRIHVSDLSPQVDSCRLREMYSEHGKVVRAGEGRVRQAGGDREGLGS</sequence>
<keyword evidence="3" id="KW-1185">Reference proteome</keyword>
<accession>A0A0P0VHC8</accession>
<dbReference type="Proteomes" id="UP000059680">
    <property type="component" value="Chromosome 2"/>
</dbReference>
<evidence type="ECO:0000256" key="1">
    <source>
        <dbReference type="SAM" id="MobiDB-lite"/>
    </source>
</evidence>
<reference evidence="2 3" key="2">
    <citation type="journal article" date="2013" name="Plant Cell Physiol.">
        <title>Rice Annotation Project Database (RAP-DB): an integrative and interactive database for rice genomics.</title>
        <authorList>
            <person name="Sakai H."/>
            <person name="Lee S.S."/>
            <person name="Tanaka T."/>
            <person name="Numa H."/>
            <person name="Kim J."/>
            <person name="Kawahara Y."/>
            <person name="Wakimoto H."/>
            <person name="Yang C.C."/>
            <person name="Iwamoto M."/>
            <person name="Abe T."/>
            <person name="Yamada Y."/>
            <person name="Muto A."/>
            <person name="Inokuchi H."/>
            <person name="Ikemura T."/>
            <person name="Matsumoto T."/>
            <person name="Sasaki T."/>
            <person name="Itoh T."/>
        </authorList>
    </citation>
    <scope>NUCLEOTIDE SEQUENCE [LARGE SCALE GENOMIC DNA]</scope>
    <source>
        <strain evidence="3">cv. Nipponbare</strain>
    </source>
</reference>
<reference evidence="3" key="1">
    <citation type="journal article" date="2005" name="Nature">
        <title>The map-based sequence of the rice genome.</title>
        <authorList>
            <consortium name="International rice genome sequencing project (IRGSP)"/>
            <person name="Matsumoto T."/>
            <person name="Wu J."/>
            <person name="Kanamori H."/>
            <person name="Katayose Y."/>
            <person name="Fujisawa M."/>
            <person name="Namiki N."/>
            <person name="Mizuno H."/>
            <person name="Yamamoto K."/>
            <person name="Antonio B.A."/>
            <person name="Baba T."/>
            <person name="Sakata K."/>
            <person name="Nagamura Y."/>
            <person name="Aoki H."/>
            <person name="Arikawa K."/>
            <person name="Arita K."/>
            <person name="Bito T."/>
            <person name="Chiden Y."/>
            <person name="Fujitsuka N."/>
            <person name="Fukunaka R."/>
            <person name="Hamada M."/>
            <person name="Harada C."/>
            <person name="Hayashi A."/>
            <person name="Hijishita S."/>
            <person name="Honda M."/>
            <person name="Hosokawa S."/>
            <person name="Ichikawa Y."/>
            <person name="Idonuma A."/>
            <person name="Iijima M."/>
            <person name="Ikeda M."/>
            <person name="Ikeno M."/>
            <person name="Ito K."/>
            <person name="Ito S."/>
            <person name="Ito T."/>
            <person name="Ito Y."/>
            <person name="Ito Y."/>
            <person name="Iwabuchi A."/>
            <person name="Kamiya K."/>
            <person name="Karasawa W."/>
            <person name="Kurita K."/>
            <person name="Katagiri S."/>
            <person name="Kikuta A."/>
            <person name="Kobayashi H."/>
            <person name="Kobayashi N."/>
            <person name="Machita K."/>
            <person name="Maehara T."/>
            <person name="Masukawa M."/>
            <person name="Mizubayashi T."/>
            <person name="Mukai Y."/>
            <person name="Nagasaki H."/>
            <person name="Nagata Y."/>
            <person name="Naito S."/>
            <person name="Nakashima M."/>
            <person name="Nakama Y."/>
            <person name="Nakamichi Y."/>
            <person name="Nakamura M."/>
            <person name="Meguro A."/>
            <person name="Negishi M."/>
            <person name="Ohta I."/>
            <person name="Ohta T."/>
            <person name="Okamoto M."/>
            <person name="Ono N."/>
            <person name="Saji S."/>
            <person name="Sakaguchi M."/>
            <person name="Sakai K."/>
            <person name="Shibata M."/>
            <person name="Shimokawa T."/>
            <person name="Song J."/>
            <person name="Takazaki Y."/>
            <person name="Terasawa K."/>
            <person name="Tsugane M."/>
            <person name="Tsuji K."/>
            <person name="Ueda S."/>
            <person name="Waki K."/>
            <person name="Yamagata H."/>
            <person name="Yamamoto M."/>
            <person name="Yamamoto S."/>
            <person name="Yamane H."/>
            <person name="Yoshiki S."/>
            <person name="Yoshihara R."/>
            <person name="Yukawa K."/>
            <person name="Zhong H."/>
            <person name="Yano M."/>
            <person name="Yuan Q."/>
            <person name="Ouyang S."/>
            <person name="Liu J."/>
            <person name="Jones K.M."/>
            <person name="Gansberger K."/>
            <person name="Moffat K."/>
            <person name="Hill J."/>
            <person name="Bera J."/>
            <person name="Fadrosh D."/>
            <person name="Jin S."/>
            <person name="Johri S."/>
            <person name="Kim M."/>
            <person name="Overton L."/>
            <person name="Reardon M."/>
            <person name="Tsitrin T."/>
            <person name="Vuong H."/>
            <person name="Weaver B."/>
            <person name="Ciecko A."/>
            <person name="Tallon L."/>
            <person name="Jackson J."/>
            <person name="Pai G."/>
            <person name="Aken S.V."/>
            <person name="Utterback T."/>
            <person name="Reidmuller S."/>
            <person name="Feldblyum T."/>
            <person name="Hsiao J."/>
            <person name="Zismann V."/>
            <person name="Iobst S."/>
            <person name="de Vazeille A.R."/>
            <person name="Buell C.R."/>
            <person name="Ying K."/>
            <person name="Li Y."/>
            <person name="Lu T."/>
            <person name="Huang Y."/>
            <person name="Zhao Q."/>
            <person name="Feng Q."/>
            <person name="Zhang L."/>
            <person name="Zhu J."/>
            <person name="Weng Q."/>
            <person name="Mu J."/>
            <person name="Lu Y."/>
            <person name="Fan D."/>
            <person name="Liu Y."/>
            <person name="Guan J."/>
            <person name="Zhang Y."/>
            <person name="Yu S."/>
            <person name="Liu X."/>
            <person name="Zhang Y."/>
            <person name="Hong G."/>
            <person name="Han B."/>
            <person name="Choisne N."/>
            <person name="Demange N."/>
            <person name="Orjeda G."/>
            <person name="Samain S."/>
            <person name="Cattolico L."/>
            <person name="Pelletier E."/>
            <person name="Couloux A."/>
            <person name="Segurens B."/>
            <person name="Wincker P."/>
            <person name="D'Hont A."/>
            <person name="Scarpelli C."/>
            <person name="Weissenbach J."/>
            <person name="Salanoubat M."/>
            <person name="Quetier F."/>
            <person name="Yu Y."/>
            <person name="Kim H.R."/>
            <person name="Rambo T."/>
            <person name="Currie J."/>
            <person name="Collura K."/>
            <person name="Luo M."/>
            <person name="Yang T."/>
            <person name="Ammiraju J.S.S."/>
            <person name="Engler F."/>
            <person name="Soderlund C."/>
            <person name="Wing R.A."/>
            <person name="Palmer L.E."/>
            <person name="de la Bastide M."/>
            <person name="Spiegel L."/>
            <person name="Nascimento L."/>
            <person name="Zutavern T."/>
            <person name="O'Shaughnessy A."/>
            <person name="Dike S."/>
            <person name="Dedhia N."/>
            <person name="Preston R."/>
            <person name="Balija V."/>
            <person name="McCombie W.R."/>
            <person name="Chow T."/>
            <person name="Chen H."/>
            <person name="Chung M."/>
            <person name="Chen C."/>
            <person name="Shaw J."/>
            <person name="Wu H."/>
            <person name="Hsiao K."/>
            <person name="Chao Y."/>
            <person name="Chu M."/>
            <person name="Cheng C."/>
            <person name="Hour A."/>
            <person name="Lee P."/>
            <person name="Lin S."/>
            <person name="Lin Y."/>
            <person name="Liou J."/>
            <person name="Liu S."/>
            <person name="Hsing Y."/>
            <person name="Raghuvanshi S."/>
            <person name="Mohanty A."/>
            <person name="Bharti A.K."/>
            <person name="Gaur A."/>
            <person name="Gupta V."/>
            <person name="Kumar D."/>
            <person name="Ravi V."/>
            <person name="Vij S."/>
            <person name="Kapur A."/>
            <person name="Khurana P."/>
            <person name="Khurana P."/>
            <person name="Khurana J.P."/>
            <person name="Tyagi A.K."/>
            <person name="Gaikwad K."/>
            <person name="Singh A."/>
            <person name="Dalal V."/>
            <person name="Srivastava S."/>
            <person name="Dixit A."/>
            <person name="Pal A.K."/>
            <person name="Ghazi I.A."/>
            <person name="Yadav M."/>
            <person name="Pandit A."/>
            <person name="Bhargava A."/>
            <person name="Sureshbabu K."/>
            <person name="Batra K."/>
            <person name="Sharma T.R."/>
            <person name="Mohapatra T."/>
            <person name="Singh N.K."/>
            <person name="Messing J."/>
            <person name="Nelson A.B."/>
            <person name="Fuks G."/>
            <person name="Kavchok S."/>
            <person name="Keizer G."/>
            <person name="Linton E."/>
            <person name="Llaca V."/>
            <person name="Song R."/>
            <person name="Tanyolac B."/>
            <person name="Young S."/>
            <person name="Ho-Il K."/>
            <person name="Hahn J.H."/>
            <person name="Sangsakoo G."/>
            <person name="Vanavichit A."/>
            <person name="de Mattos Luiz.A.T."/>
            <person name="Zimmer P.D."/>
            <person name="Malone G."/>
            <person name="Dellagostin O."/>
            <person name="de Oliveira A.C."/>
            <person name="Bevan M."/>
            <person name="Bancroft I."/>
            <person name="Minx P."/>
            <person name="Cordum H."/>
            <person name="Wilson R."/>
            <person name="Cheng Z."/>
            <person name="Jin W."/>
            <person name="Jiang J."/>
            <person name="Leong S.A."/>
            <person name="Iwama H."/>
            <person name="Gojobori T."/>
            <person name="Itoh T."/>
            <person name="Niimura Y."/>
            <person name="Fujii Y."/>
            <person name="Habara T."/>
            <person name="Sakai H."/>
            <person name="Sato Y."/>
            <person name="Wilson G."/>
            <person name="Kumar K."/>
            <person name="McCouch S."/>
            <person name="Juretic N."/>
            <person name="Hoen D."/>
            <person name="Wright S."/>
            <person name="Bruskiewich R."/>
            <person name="Bureau T."/>
            <person name="Miyao A."/>
            <person name="Hirochika H."/>
            <person name="Nishikawa T."/>
            <person name="Kadowaki K."/>
            <person name="Sugiura M."/>
            <person name="Burr B."/>
            <person name="Sasaki T."/>
        </authorList>
    </citation>
    <scope>NUCLEOTIDE SEQUENCE [LARGE SCALE GENOMIC DNA]</scope>
    <source>
        <strain evidence="3">cv. Nipponbare</strain>
    </source>
</reference>